<dbReference type="InterPro" id="IPR020633">
    <property type="entry name" value="Thymidine_kinase_CS"/>
</dbReference>
<reference evidence="13" key="1">
    <citation type="submission" date="2020-04" db="EMBL/GenBank/DDBJ databases">
        <title>Deep metagenomics examines the oral microbiome during advanced dental caries in children, revealing novel taxa and co-occurrences with host molecules.</title>
        <authorList>
            <person name="Baker J.L."/>
            <person name="Morton J.T."/>
            <person name="Dinis M."/>
            <person name="Alvarez R."/>
            <person name="Tran N.C."/>
            <person name="Knight R."/>
            <person name="Edlund A."/>
        </authorList>
    </citation>
    <scope>NUCLEOTIDE SEQUENCE</scope>
    <source>
        <strain evidence="13">JCVI_23_bin.11</strain>
    </source>
</reference>
<dbReference type="RefSeq" id="WP_004833679.1">
    <property type="nucleotide sequence ID" value="NZ_BHYQ01000003.1"/>
</dbReference>
<dbReference type="Pfam" id="PF00265">
    <property type="entry name" value="TK"/>
    <property type="match status" value="1"/>
</dbReference>
<dbReference type="NCBIfam" id="NF003296">
    <property type="entry name" value="PRK04296.1-1"/>
    <property type="match status" value="1"/>
</dbReference>
<dbReference type="GO" id="GO:0004797">
    <property type="term" value="F:thymidine kinase activity"/>
    <property type="evidence" value="ECO:0007669"/>
    <property type="project" value="UniProtKB-UniRule"/>
</dbReference>
<keyword evidence="3 8" id="KW-0237">DNA synthesis</keyword>
<dbReference type="PROSITE" id="PS00603">
    <property type="entry name" value="TK_CELLULAR_TYPE"/>
    <property type="match status" value="1"/>
</dbReference>
<keyword evidence="8" id="KW-0862">Zinc</keyword>
<feature type="binding site" evidence="8">
    <location>
        <position position="150"/>
    </location>
    <ligand>
        <name>Zn(2+)</name>
        <dbReference type="ChEBI" id="CHEBI:29105"/>
    </ligand>
</feature>
<dbReference type="HAMAP" id="MF_00124">
    <property type="entry name" value="Thymidine_kinase"/>
    <property type="match status" value="1"/>
</dbReference>
<evidence type="ECO:0000256" key="7">
    <source>
        <dbReference type="ARBA" id="ARBA00022840"/>
    </source>
</evidence>
<evidence type="ECO:0000256" key="5">
    <source>
        <dbReference type="ARBA" id="ARBA00022741"/>
    </source>
</evidence>
<dbReference type="EMBL" id="CP101412">
    <property type="protein sequence ID" value="WBB30394.1"/>
    <property type="molecule type" value="Genomic_DNA"/>
</dbReference>
<dbReference type="AlphaFoldDB" id="A0A3B7DLD7"/>
<evidence type="ECO:0000256" key="6">
    <source>
        <dbReference type="ARBA" id="ARBA00022777"/>
    </source>
</evidence>
<dbReference type="GO" id="GO:0005829">
    <property type="term" value="C:cytosol"/>
    <property type="evidence" value="ECO:0007669"/>
    <property type="project" value="TreeGrafter"/>
</dbReference>
<gene>
    <name evidence="8" type="primary">tdk</name>
    <name evidence="13" type="ORF">HXM94_05660</name>
    <name evidence="15" type="ORF">NM222_05285</name>
    <name evidence="14" type="ORF">NND69_05250</name>
</gene>
<feature type="active site" description="Proton acceptor" evidence="8 9">
    <location>
        <position position="88"/>
    </location>
</feature>
<dbReference type="Gene3D" id="3.30.60.20">
    <property type="match status" value="1"/>
</dbReference>
<dbReference type="EMBL" id="JABZRE010000020">
    <property type="protein sequence ID" value="MBF1307244.1"/>
    <property type="molecule type" value="Genomic_DNA"/>
</dbReference>
<dbReference type="InterPro" id="IPR027417">
    <property type="entry name" value="P-loop_NTPase"/>
</dbReference>
<feature type="binding site" evidence="8">
    <location>
        <position position="179"/>
    </location>
    <ligand>
        <name>Zn(2+)</name>
        <dbReference type="ChEBI" id="CHEBI:29105"/>
    </ligand>
</feature>
<evidence type="ECO:0000256" key="10">
    <source>
        <dbReference type="PIRSR" id="PIRSR035805-2"/>
    </source>
</evidence>
<evidence type="ECO:0000313" key="14">
    <source>
        <dbReference type="EMBL" id="MCZ7407776.1"/>
    </source>
</evidence>
<feature type="binding site" evidence="8">
    <location>
        <position position="147"/>
    </location>
    <ligand>
        <name>Zn(2+)</name>
        <dbReference type="ChEBI" id="CHEBI:29105"/>
    </ligand>
</feature>
<dbReference type="SUPFAM" id="SSF57716">
    <property type="entry name" value="Glucocorticoid receptor-like (DNA-binding domain)"/>
    <property type="match status" value="1"/>
</dbReference>
<dbReference type="PANTHER" id="PTHR11441:SF0">
    <property type="entry name" value="THYMIDINE KINASE, CYTOSOLIC"/>
    <property type="match status" value="1"/>
</dbReference>
<feature type="binding site" evidence="10">
    <location>
        <begin position="167"/>
        <end position="170"/>
    </location>
    <ligand>
        <name>substrate</name>
    </ligand>
</feature>
<dbReference type="EC" id="2.7.1.21" evidence="2 8"/>
<keyword evidence="7 8" id="KW-0067">ATP-binding</keyword>
<dbReference type="Proteomes" id="UP001210690">
    <property type="component" value="Chromosome"/>
</dbReference>
<name>A0A3B7DLD7_9FIRM</name>
<evidence type="ECO:0000256" key="2">
    <source>
        <dbReference type="ARBA" id="ARBA00012118"/>
    </source>
</evidence>
<reference evidence="14" key="2">
    <citation type="submission" date="2022-07" db="EMBL/GenBank/DDBJ databases">
        <title>Parvimonas micra travels from the subgingival sulcus of the human oral cavity to the colorectal adenocarcinoma.</title>
        <authorList>
            <person name="Conde-Perez K."/>
            <person name="Buetas E."/>
            <person name="Aja-Macaya P."/>
            <person name="Martin-De Arribas E."/>
            <person name="Iglesias-Corras I."/>
            <person name="Trigo-Tasende N."/>
            <person name="Nasser-Ali M."/>
            <person name="Estevez L.S."/>
            <person name="Rumbo-Feal S."/>
            <person name="Otero-Alen B."/>
            <person name="Noguera J.F."/>
            <person name="Concha A."/>
            <person name="Pardinas-Lopez S."/>
            <person name="Carda-Dieguez M."/>
            <person name="Gomez-Randulfe I."/>
            <person name="Martinez-Lago N."/>
            <person name="Ladra S."/>
            <person name="Aparicio L.A."/>
            <person name="Bou G."/>
            <person name="Mira A."/>
            <person name="Vallejo J.A."/>
            <person name="Poza M."/>
        </authorList>
    </citation>
    <scope>NUCLEOTIDE SEQUENCE</scope>
    <source>
        <strain evidence="15">PM102KC-G-1</strain>
        <strain evidence="14">PM79KC-AC-4</strain>
    </source>
</reference>
<evidence type="ECO:0000256" key="4">
    <source>
        <dbReference type="ARBA" id="ARBA00022679"/>
    </source>
</evidence>
<organism evidence="13 16">
    <name type="scientific">Parvimonas micra</name>
    <dbReference type="NCBI Taxonomy" id="33033"/>
    <lineage>
        <taxon>Bacteria</taxon>
        <taxon>Bacillati</taxon>
        <taxon>Bacillota</taxon>
        <taxon>Tissierellia</taxon>
        <taxon>Tissierellales</taxon>
        <taxon>Peptoniphilaceae</taxon>
        <taxon>Parvimonas</taxon>
    </lineage>
</organism>
<comment type="similarity">
    <text evidence="1 8 12">Belongs to the thymidine kinase family.</text>
</comment>
<dbReference type="SUPFAM" id="SSF52540">
    <property type="entry name" value="P-loop containing nucleoside triphosphate hydrolases"/>
    <property type="match status" value="1"/>
</dbReference>
<dbReference type="PIRSF" id="PIRSF035805">
    <property type="entry name" value="TK_cell"/>
    <property type="match status" value="1"/>
</dbReference>
<evidence type="ECO:0000313" key="13">
    <source>
        <dbReference type="EMBL" id="MBF1307244.1"/>
    </source>
</evidence>
<dbReference type="Proteomes" id="UP000758611">
    <property type="component" value="Unassembled WGS sequence"/>
</dbReference>
<keyword evidence="6 8" id="KW-0418">Kinase</keyword>
<dbReference type="PANTHER" id="PTHR11441">
    <property type="entry name" value="THYMIDINE KINASE"/>
    <property type="match status" value="1"/>
</dbReference>
<evidence type="ECO:0000256" key="9">
    <source>
        <dbReference type="PIRSR" id="PIRSR035805-1"/>
    </source>
</evidence>
<dbReference type="EMBL" id="JANDZV010000003">
    <property type="protein sequence ID" value="MCZ7407776.1"/>
    <property type="molecule type" value="Genomic_DNA"/>
</dbReference>
<evidence type="ECO:0000256" key="1">
    <source>
        <dbReference type="ARBA" id="ARBA00007587"/>
    </source>
</evidence>
<comment type="subcellular location">
    <subcellularLocation>
        <location evidence="8">Cytoplasm</location>
    </subcellularLocation>
</comment>
<dbReference type="Proteomes" id="UP001141458">
    <property type="component" value="Unassembled WGS sequence"/>
</dbReference>
<feature type="binding site" evidence="8">
    <location>
        <position position="182"/>
    </location>
    <ligand>
        <name>Zn(2+)</name>
        <dbReference type="ChEBI" id="CHEBI:29105"/>
    </ligand>
</feature>
<evidence type="ECO:0000256" key="11">
    <source>
        <dbReference type="RuleBase" id="RU000544"/>
    </source>
</evidence>
<feature type="binding site" evidence="10">
    <location>
        <position position="175"/>
    </location>
    <ligand>
        <name>substrate</name>
    </ligand>
</feature>
<protein>
    <recommendedName>
        <fullName evidence="2 8">Thymidine kinase</fullName>
        <ecNumber evidence="2 8">2.7.1.21</ecNumber>
    </recommendedName>
</protein>
<evidence type="ECO:0000256" key="12">
    <source>
        <dbReference type="RuleBase" id="RU004165"/>
    </source>
</evidence>
<keyword evidence="4 8" id="KW-0808">Transferase</keyword>
<evidence type="ECO:0000256" key="8">
    <source>
        <dbReference type="HAMAP-Rule" id="MF_00124"/>
    </source>
</evidence>
<dbReference type="Gene3D" id="3.40.50.300">
    <property type="entry name" value="P-loop containing nucleotide triphosphate hydrolases"/>
    <property type="match status" value="1"/>
</dbReference>
<dbReference type="GO" id="GO:0046104">
    <property type="term" value="P:thymidine metabolic process"/>
    <property type="evidence" value="ECO:0007669"/>
    <property type="project" value="TreeGrafter"/>
</dbReference>
<dbReference type="GO" id="GO:0005524">
    <property type="term" value="F:ATP binding"/>
    <property type="evidence" value="ECO:0007669"/>
    <property type="project" value="UniProtKB-UniRule"/>
</dbReference>
<sequence>MHQYKGKLILHTGSMFSGKTSSLWKDLNRFEIAKYETVVFKPKFDNRYADKEIVTHDNNKMRAIPVENIDEIIEYMKTSTASIIGIDEVQFIKGDINKIVETLNLFLENEFTVVLAGLDMDFKAEPFELVKELMPRADYLYKHHAVCANCGVDAWVSYRKTHDDERIKLGAAESYEPLCRKCYYEKEKIRKQMENQLSMLEDE</sequence>
<evidence type="ECO:0000313" key="16">
    <source>
        <dbReference type="Proteomes" id="UP000758611"/>
    </source>
</evidence>
<evidence type="ECO:0000256" key="3">
    <source>
        <dbReference type="ARBA" id="ARBA00022634"/>
    </source>
</evidence>
<dbReference type="GO" id="GO:0071897">
    <property type="term" value="P:DNA biosynthetic process"/>
    <property type="evidence" value="ECO:0007669"/>
    <property type="project" value="UniProtKB-KW"/>
</dbReference>
<feature type="binding site" evidence="8">
    <location>
        <begin position="13"/>
        <end position="20"/>
    </location>
    <ligand>
        <name>ATP</name>
        <dbReference type="ChEBI" id="CHEBI:30616"/>
    </ligand>
</feature>
<keyword evidence="8" id="KW-0963">Cytoplasm</keyword>
<dbReference type="GeneID" id="93384304"/>
<accession>A0A3B7DLD7</accession>
<proteinExistence type="inferred from homology"/>
<evidence type="ECO:0000313" key="15">
    <source>
        <dbReference type="EMBL" id="WBB30394.1"/>
    </source>
</evidence>
<feature type="binding site" evidence="8">
    <location>
        <begin position="87"/>
        <end position="90"/>
    </location>
    <ligand>
        <name>ATP</name>
        <dbReference type="ChEBI" id="CHEBI:30616"/>
    </ligand>
</feature>
<keyword evidence="8" id="KW-0479">Metal-binding</keyword>
<comment type="subunit">
    <text evidence="8">Homotetramer.</text>
</comment>
<comment type="catalytic activity">
    <reaction evidence="8 11">
        <text>thymidine + ATP = dTMP + ADP + H(+)</text>
        <dbReference type="Rhea" id="RHEA:19129"/>
        <dbReference type="ChEBI" id="CHEBI:15378"/>
        <dbReference type="ChEBI" id="CHEBI:17748"/>
        <dbReference type="ChEBI" id="CHEBI:30616"/>
        <dbReference type="ChEBI" id="CHEBI:63528"/>
        <dbReference type="ChEBI" id="CHEBI:456216"/>
        <dbReference type="EC" id="2.7.1.21"/>
    </reaction>
</comment>
<dbReference type="GO" id="GO:0008270">
    <property type="term" value="F:zinc ion binding"/>
    <property type="evidence" value="ECO:0007669"/>
    <property type="project" value="UniProtKB-UniRule"/>
</dbReference>
<keyword evidence="5 8" id="KW-0547">Nucleotide-binding</keyword>
<dbReference type="InterPro" id="IPR001267">
    <property type="entry name" value="Thymidine_kinase"/>
</dbReference>